<organism evidence="2 3">
    <name type="scientific">Labrys miyagiensis</name>
    <dbReference type="NCBI Taxonomy" id="346912"/>
    <lineage>
        <taxon>Bacteria</taxon>
        <taxon>Pseudomonadati</taxon>
        <taxon>Pseudomonadota</taxon>
        <taxon>Alphaproteobacteria</taxon>
        <taxon>Hyphomicrobiales</taxon>
        <taxon>Xanthobacteraceae</taxon>
        <taxon>Labrys</taxon>
    </lineage>
</organism>
<evidence type="ECO:0000313" key="3">
    <source>
        <dbReference type="Proteomes" id="UP001156882"/>
    </source>
</evidence>
<accession>A0ABQ6CJF6</accession>
<evidence type="ECO:0000313" key="2">
    <source>
        <dbReference type="EMBL" id="GLS19864.1"/>
    </source>
</evidence>
<comment type="caution">
    <text evidence="2">The sequence shown here is derived from an EMBL/GenBank/DDBJ whole genome shotgun (WGS) entry which is preliminary data.</text>
</comment>
<dbReference type="Proteomes" id="UP001156882">
    <property type="component" value="Unassembled WGS sequence"/>
</dbReference>
<feature type="region of interest" description="Disordered" evidence="1">
    <location>
        <begin position="1"/>
        <end position="35"/>
    </location>
</feature>
<reference evidence="3" key="1">
    <citation type="journal article" date="2019" name="Int. J. Syst. Evol. Microbiol.">
        <title>The Global Catalogue of Microorganisms (GCM) 10K type strain sequencing project: providing services to taxonomists for standard genome sequencing and annotation.</title>
        <authorList>
            <consortium name="The Broad Institute Genomics Platform"/>
            <consortium name="The Broad Institute Genome Sequencing Center for Infectious Disease"/>
            <person name="Wu L."/>
            <person name="Ma J."/>
        </authorList>
    </citation>
    <scope>NUCLEOTIDE SEQUENCE [LARGE SCALE GENOMIC DNA]</scope>
    <source>
        <strain evidence="3">NBRC 101365</strain>
    </source>
</reference>
<protein>
    <submittedName>
        <fullName evidence="2">Uncharacterized protein</fullName>
    </submittedName>
</protein>
<name>A0ABQ6CJF6_9HYPH</name>
<gene>
    <name evidence="2" type="ORF">GCM10007874_28810</name>
</gene>
<evidence type="ECO:0000256" key="1">
    <source>
        <dbReference type="SAM" id="MobiDB-lite"/>
    </source>
</evidence>
<keyword evidence="3" id="KW-1185">Reference proteome</keyword>
<dbReference type="EMBL" id="BSPC01000025">
    <property type="protein sequence ID" value="GLS19864.1"/>
    <property type="molecule type" value="Genomic_DNA"/>
</dbReference>
<sequence length="122" mass="13634">MADEERAALEDQQSPRHGGDQRQQEDQGSRGHRDIESPLAELRDLAWQGSIDIAIAATFAPGSSNTGVRIYANRLNCHIVILYRKWVNDDLARANFAADLSNGHRRFKRAGSYGAEPDWCVL</sequence>
<proteinExistence type="predicted"/>